<dbReference type="InterPro" id="IPR029063">
    <property type="entry name" value="SAM-dependent_MTases_sf"/>
</dbReference>
<dbReference type="Gene3D" id="3.40.50.150">
    <property type="entry name" value="Vaccinia Virus protein VP39"/>
    <property type="match status" value="1"/>
</dbReference>
<evidence type="ECO:0000256" key="3">
    <source>
        <dbReference type="PROSITE-ProRule" id="PRU00354"/>
    </source>
</evidence>
<organism evidence="5 6">
    <name type="scientific">Sphaeroforma arctica JP610</name>
    <dbReference type="NCBI Taxonomy" id="667725"/>
    <lineage>
        <taxon>Eukaryota</taxon>
        <taxon>Ichthyosporea</taxon>
        <taxon>Ichthyophonida</taxon>
        <taxon>Sphaeroforma</taxon>
    </lineage>
</organism>
<dbReference type="InterPro" id="IPR030374">
    <property type="entry name" value="PABS"/>
</dbReference>
<evidence type="ECO:0000256" key="2">
    <source>
        <dbReference type="ARBA" id="ARBA00022679"/>
    </source>
</evidence>
<dbReference type="SUPFAM" id="SSF53335">
    <property type="entry name" value="S-adenosyl-L-methionine-dependent methyltransferases"/>
    <property type="match status" value="1"/>
</dbReference>
<dbReference type="PANTHER" id="PTHR11558:SF11">
    <property type="entry name" value="SPERMIDINE SYNTHASE"/>
    <property type="match status" value="1"/>
</dbReference>
<dbReference type="NCBIfam" id="TIGR00417">
    <property type="entry name" value="speE"/>
    <property type="match status" value="1"/>
</dbReference>
<keyword evidence="2 3" id="KW-0808">Transferase</keyword>
<dbReference type="RefSeq" id="XP_014151959.1">
    <property type="nucleotide sequence ID" value="XM_014296484.1"/>
</dbReference>
<reference evidence="5 6" key="1">
    <citation type="submission" date="2011-02" db="EMBL/GenBank/DDBJ databases">
        <title>The Genome Sequence of Sphaeroforma arctica JP610.</title>
        <authorList>
            <consortium name="The Broad Institute Genome Sequencing Platform"/>
            <person name="Russ C."/>
            <person name="Cuomo C."/>
            <person name="Young S.K."/>
            <person name="Zeng Q."/>
            <person name="Gargeya S."/>
            <person name="Alvarado L."/>
            <person name="Berlin A."/>
            <person name="Chapman S.B."/>
            <person name="Chen Z."/>
            <person name="Freedman E."/>
            <person name="Gellesch M."/>
            <person name="Goldberg J."/>
            <person name="Griggs A."/>
            <person name="Gujja S."/>
            <person name="Heilman E."/>
            <person name="Heiman D."/>
            <person name="Howarth C."/>
            <person name="Mehta T."/>
            <person name="Neiman D."/>
            <person name="Pearson M."/>
            <person name="Roberts A."/>
            <person name="Saif S."/>
            <person name="Shea T."/>
            <person name="Shenoy N."/>
            <person name="Sisk P."/>
            <person name="Stolte C."/>
            <person name="Sykes S."/>
            <person name="White J."/>
            <person name="Yandava C."/>
            <person name="Burger G."/>
            <person name="Gray M.W."/>
            <person name="Holland P.W.H."/>
            <person name="King N."/>
            <person name="Lang F.B.F."/>
            <person name="Roger A.J."/>
            <person name="Ruiz-Trillo I."/>
            <person name="Haas B."/>
            <person name="Nusbaum C."/>
            <person name="Birren B."/>
        </authorList>
    </citation>
    <scope>NUCLEOTIDE SEQUENCE [LARGE SCALE GENOMIC DNA]</scope>
    <source>
        <strain evidence="5 6">JP610</strain>
    </source>
</reference>
<keyword evidence="6" id="KW-1185">Reference proteome</keyword>
<evidence type="ECO:0000313" key="6">
    <source>
        <dbReference type="Proteomes" id="UP000054560"/>
    </source>
</evidence>
<dbReference type="CDD" id="cd02440">
    <property type="entry name" value="AdoMet_MTases"/>
    <property type="match status" value="1"/>
</dbReference>
<evidence type="ECO:0000256" key="1">
    <source>
        <dbReference type="ARBA" id="ARBA00007867"/>
    </source>
</evidence>
<dbReference type="GO" id="GO:0004766">
    <property type="term" value="F:spermidine synthase activity"/>
    <property type="evidence" value="ECO:0007669"/>
    <property type="project" value="TreeGrafter"/>
</dbReference>
<dbReference type="EMBL" id="KQ242567">
    <property type="protein sequence ID" value="KNC78057.1"/>
    <property type="molecule type" value="Genomic_DNA"/>
</dbReference>
<proteinExistence type="inferred from homology"/>
<dbReference type="eggNOG" id="KOG1562">
    <property type="taxonomic scope" value="Eukaryota"/>
</dbReference>
<gene>
    <name evidence="5" type="ORF">SARC_09503</name>
</gene>
<keyword evidence="3" id="KW-0620">Polyamine biosynthesis</keyword>
<protein>
    <submittedName>
        <fullName evidence="5">Spermidine synthase</fullName>
    </submittedName>
</protein>
<dbReference type="STRING" id="667725.A0A0L0FMS7"/>
<dbReference type="OrthoDB" id="38125at2759"/>
<dbReference type="Pfam" id="PF01564">
    <property type="entry name" value="Spermine_synth"/>
    <property type="match status" value="1"/>
</dbReference>
<sequence>MMAHVPLFTHPNPERVLIIGGGDGGVMRECVKHPSVKEVILCDIDKMVPEVSKKYLPNMSKGFDSPKSTLYIGDGIEFMRNHLDSFDVIITDSSDPVGPAEALFTDEYYQLMKSALREGGIVCSQGECMWLHLEMLAKMIKFNKNIYPSVGYGYVCIPTYPSGQIGLLMCGKAEGTDFSTPARELTEEEVEKWELRYYNSAIHKAAFVLPEFARKVLK</sequence>
<evidence type="ECO:0000259" key="4">
    <source>
        <dbReference type="PROSITE" id="PS51006"/>
    </source>
</evidence>
<evidence type="ECO:0000313" key="5">
    <source>
        <dbReference type="EMBL" id="KNC78057.1"/>
    </source>
</evidence>
<feature type="domain" description="PABS" evidence="4">
    <location>
        <begin position="1"/>
        <end position="172"/>
    </location>
</feature>
<dbReference type="PROSITE" id="PS51006">
    <property type="entry name" value="PABS_2"/>
    <property type="match status" value="1"/>
</dbReference>
<dbReference type="GO" id="GO:0005829">
    <property type="term" value="C:cytosol"/>
    <property type="evidence" value="ECO:0007669"/>
    <property type="project" value="TreeGrafter"/>
</dbReference>
<comment type="similarity">
    <text evidence="1">Belongs to the spermidine/spermine synthase family.</text>
</comment>
<dbReference type="FunFam" id="3.40.50.150:FF:000013">
    <property type="entry name" value="Spermidine synthase"/>
    <property type="match status" value="1"/>
</dbReference>
<accession>A0A0L0FMS7</accession>
<dbReference type="GO" id="GO:0008295">
    <property type="term" value="P:spermidine biosynthetic process"/>
    <property type="evidence" value="ECO:0007669"/>
    <property type="project" value="TreeGrafter"/>
</dbReference>
<feature type="active site" description="Proton acceptor" evidence="3">
    <location>
        <position position="92"/>
    </location>
</feature>
<name>A0A0L0FMS7_9EUKA</name>
<dbReference type="GeneID" id="25910007"/>
<dbReference type="InterPro" id="IPR001045">
    <property type="entry name" value="Spermi_synthase"/>
</dbReference>
<dbReference type="PANTHER" id="PTHR11558">
    <property type="entry name" value="SPERMIDINE/SPERMINE SYNTHASE"/>
    <property type="match status" value="1"/>
</dbReference>
<dbReference type="HAMAP" id="MF_00198">
    <property type="entry name" value="Spermidine_synth"/>
    <property type="match status" value="1"/>
</dbReference>
<dbReference type="AlphaFoldDB" id="A0A0L0FMS7"/>
<dbReference type="Proteomes" id="UP000054560">
    <property type="component" value="Unassembled WGS sequence"/>
</dbReference>